<dbReference type="EMBL" id="JAEHOI010000005">
    <property type="protein sequence ID" value="MBK0421590.1"/>
    <property type="molecule type" value="Genomic_DNA"/>
</dbReference>
<evidence type="ECO:0000313" key="3">
    <source>
        <dbReference type="Proteomes" id="UP000618733"/>
    </source>
</evidence>
<dbReference type="RefSeq" id="WP_200131804.1">
    <property type="nucleotide sequence ID" value="NZ_JAEHOI010000005.1"/>
</dbReference>
<dbReference type="Gene3D" id="3.40.50.1580">
    <property type="entry name" value="Nucleoside phosphorylase domain"/>
    <property type="match status" value="1"/>
</dbReference>
<evidence type="ECO:0000313" key="2">
    <source>
        <dbReference type="EMBL" id="MBK0421590.1"/>
    </source>
</evidence>
<evidence type="ECO:0000259" key="1">
    <source>
        <dbReference type="Pfam" id="PF01048"/>
    </source>
</evidence>
<dbReference type="GO" id="GO:0009116">
    <property type="term" value="P:nucleoside metabolic process"/>
    <property type="evidence" value="ECO:0007669"/>
    <property type="project" value="InterPro"/>
</dbReference>
<dbReference type="SUPFAM" id="SSF53167">
    <property type="entry name" value="Purine and uridine phosphorylases"/>
    <property type="match status" value="1"/>
</dbReference>
<keyword evidence="3" id="KW-1185">Reference proteome</keyword>
<dbReference type="Pfam" id="PF01048">
    <property type="entry name" value="PNP_UDP_1"/>
    <property type="match status" value="1"/>
</dbReference>
<name>A0A934QBE0_9MICO</name>
<sequence>MPVTETLIVFAHRDEASAFADVPHLVTGVGKINAATELSAALAAAAAEGREIGRVLVLGTAGVVGDGTEGSARPSLDEIYQISGVVQHDFSLPSPELAPAGEQVLPESHRAVIATGDVFVKDDAQRATISALGATLVDMEAYAFARVCDRFGVPLQMFKVPSDFADSSTTDEEWDVIVFRKSEQLRAFWEERLRDPDTLV</sequence>
<comment type="caution">
    <text evidence="2">The sequence shown here is derived from an EMBL/GenBank/DDBJ whole genome shotgun (WGS) entry which is preliminary data.</text>
</comment>
<dbReference type="Proteomes" id="UP000618733">
    <property type="component" value="Unassembled WGS sequence"/>
</dbReference>
<reference evidence="2" key="1">
    <citation type="submission" date="2020-12" db="EMBL/GenBank/DDBJ databases">
        <title>Leucobacter sp. CAS2, isolated from Chromium sludge.</title>
        <authorList>
            <person name="Xu Z."/>
        </authorList>
    </citation>
    <scope>NUCLEOTIDE SEQUENCE</scope>
    <source>
        <strain evidence="2">CSA2</strain>
    </source>
</reference>
<protein>
    <submittedName>
        <fullName evidence="2">Purine-nucleoside phosphorylase</fullName>
    </submittedName>
</protein>
<dbReference type="GO" id="GO:0003824">
    <property type="term" value="F:catalytic activity"/>
    <property type="evidence" value="ECO:0007669"/>
    <property type="project" value="InterPro"/>
</dbReference>
<dbReference type="InterPro" id="IPR000845">
    <property type="entry name" value="Nucleoside_phosphorylase_d"/>
</dbReference>
<dbReference type="InterPro" id="IPR035994">
    <property type="entry name" value="Nucleoside_phosphorylase_sf"/>
</dbReference>
<gene>
    <name evidence="2" type="ORF">JD292_05840</name>
</gene>
<organism evidence="2 3">
    <name type="scientific">Leucobacter edaphi</name>
    <dbReference type="NCBI Taxonomy" id="2796472"/>
    <lineage>
        <taxon>Bacteria</taxon>
        <taxon>Bacillati</taxon>
        <taxon>Actinomycetota</taxon>
        <taxon>Actinomycetes</taxon>
        <taxon>Micrococcales</taxon>
        <taxon>Microbacteriaceae</taxon>
        <taxon>Leucobacter</taxon>
    </lineage>
</organism>
<accession>A0A934QBE0</accession>
<dbReference type="AlphaFoldDB" id="A0A934QBE0"/>
<proteinExistence type="predicted"/>
<feature type="domain" description="Nucleoside phosphorylase" evidence="1">
    <location>
        <begin position="26"/>
        <end position="179"/>
    </location>
</feature>